<dbReference type="EMBL" id="FOMX01000106">
    <property type="protein sequence ID" value="SFF47789.1"/>
    <property type="molecule type" value="Genomic_DNA"/>
</dbReference>
<keyword evidence="2" id="KW-1185">Reference proteome</keyword>
<dbReference type="InterPro" id="IPR036388">
    <property type="entry name" value="WH-like_DNA-bd_sf"/>
</dbReference>
<evidence type="ECO:0000313" key="1">
    <source>
        <dbReference type="EMBL" id="SFF47789.1"/>
    </source>
</evidence>
<gene>
    <name evidence="1" type="ORF">SAMN02745121_09109</name>
</gene>
<dbReference type="SUPFAM" id="SSF46785">
    <property type="entry name" value="Winged helix' DNA-binding domain"/>
    <property type="match status" value="1"/>
</dbReference>
<organism evidence="1 2">
    <name type="scientific">Nannocystis exedens</name>
    <dbReference type="NCBI Taxonomy" id="54"/>
    <lineage>
        <taxon>Bacteria</taxon>
        <taxon>Pseudomonadati</taxon>
        <taxon>Myxococcota</taxon>
        <taxon>Polyangia</taxon>
        <taxon>Nannocystales</taxon>
        <taxon>Nannocystaceae</taxon>
        <taxon>Nannocystis</taxon>
    </lineage>
</organism>
<proteinExistence type="predicted"/>
<dbReference type="OrthoDB" id="371140at2"/>
<sequence>MLFSGDRIVPDSLPEWTFMTNHAHVLFCVVQEPEIRLRDVAERVGITERAVQRIVTELEESGYITRQRSGRRNVYRVHDNLPLRHPMVKHRCVGDLLQLIVPEAVTPHVFFLLTRGFPLTAFGGAQP</sequence>
<dbReference type="AlphaFoldDB" id="A0A1I2J015"/>
<dbReference type="CDD" id="cd00090">
    <property type="entry name" value="HTH_ARSR"/>
    <property type="match status" value="1"/>
</dbReference>
<accession>A0A1I2J015</accession>
<dbReference type="Pfam" id="PF13412">
    <property type="entry name" value="HTH_24"/>
    <property type="match status" value="1"/>
</dbReference>
<protein>
    <submittedName>
        <fullName evidence="1">MarR family protein</fullName>
    </submittedName>
</protein>
<name>A0A1I2J015_9BACT</name>
<dbReference type="Proteomes" id="UP000199400">
    <property type="component" value="Unassembled WGS sequence"/>
</dbReference>
<reference evidence="2" key="1">
    <citation type="submission" date="2016-10" db="EMBL/GenBank/DDBJ databases">
        <authorList>
            <person name="Varghese N."/>
            <person name="Submissions S."/>
        </authorList>
    </citation>
    <scope>NUCLEOTIDE SEQUENCE [LARGE SCALE GENOMIC DNA]</scope>
    <source>
        <strain evidence="2">ATCC 25963</strain>
    </source>
</reference>
<dbReference type="GO" id="GO:0006355">
    <property type="term" value="P:regulation of DNA-templated transcription"/>
    <property type="evidence" value="ECO:0007669"/>
    <property type="project" value="UniProtKB-ARBA"/>
</dbReference>
<dbReference type="Gene3D" id="1.10.10.10">
    <property type="entry name" value="Winged helix-like DNA-binding domain superfamily/Winged helix DNA-binding domain"/>
    <property type="match status" value="1"/>
</dbReference>
<dbReference type="InterPro" id="IPR011991">
    <property type="entry name" value="ArsR-like_HTH"/>
</dbReference>
<dbReference type="InterPro" id="IPR036390">
    <property type="entry name" value="WH_DNA-bd_sf"/>
</dbReference>
<evidence type="ECO:0000313" key="2">
    <source>
        <dbReference type="Proteomes" id="UP000199400"/>
    </source>
</evidence>